<dbReference type="Gene3D" id="1.10.1240.20">
    <property type="entry name" value="Lytic transglycosylase, superhelical linker domain"/>
    <property type="match status" value="1"/>
</dbReference>
<dbReference type="CDD" id="cd13401">
    <property type="entry name" value="Slt70-like"/>
    <property type="match status" value="1"/>
</dbReference>
<keyword evidence="2 3" id="KW-0732">Signal</keyword>
<dbReference type="SUPFAM" id="SSF53955">
    <property type="entry name" value="Lysozyme-like"/>
    <property type="match status" value="1"/>
</dbReference>
<evidence type="ECO:0000313" key="7">
    <source>
        <dbReference type="Proteomes" id="UP000254704"/>
    </source>
</evidence>
<evidence type="ECO:0000256" key="2">
    <source>
        <dbReference type="ARBA" id="ARBA00022729"/>
    </source>
</evidence>
<evidence type="ECO:0000256" key="1">
    <source>
        <dbReference type="ARBA" id="ARBA00007734"/>
    </source>
</evidence>
<dbReference type="EC" id="4.2.2.-" evidence="6"/>
<dbReference type="PANTHER" id="PTHR37423">
    <property type="entry name" value="SOLUBLE LYTIC MUREIN TRANSGLYCOSYLASE-RELATED"/>
    <property type="match status" value="1"/>
</dbReference>
<feature type="signal peptide" evidence="3">
    <location>
        <begin position="1"/>
        <end position="21"/>
    </location>
</feature>
<dbReference type="InterPro" id="IPR037061">
    <property type="entry name" value="Lytic_TGlycoase_superhlx_L_sf"/>
</dbReference>
<dbReference type="Proteomes" id="UP000254704">
    <property type="component" value="Unassembled WGS sequence"/>
</dbReference>
<dbReference type="SUPFAM" id="SSF48435">
    <property type="entry name" value="Bacterial muramidases"/>
    <property type="match status" value="1"/>
</dbReference>
<dbReference type="PANTHER" id="PTHR37423:SF5">
    <property type="entry name" value="SOLUBLE LYTIC MUREIN TRANSGLYCOSYLASE"/>
    <property type="match status" value="1"/>
</dbReference>
<feature type="domain" description="Lytic transglycosylase superhelical linker" evidence="5">
    <location>
        <begin position="449"/>
        <end position="514"/>
    </location>
</feature>
<dbReference type="InterPro" id="IPR008258">
    <property type="entry name" value="Transglycosylase_SLT_dom_1"/>
</dbReference>
<evidence type="ECO:0000256" key="3">
    <source>
        <dbReference type="SAM" id="SignalP"/>
    </source>
</evidence>
<accession>A0A379ESY5</accession>
<comment type="similarity">
    <text evidence="1">Belongs to the transglycosylase Slt family.</text>
</comment>
<name>A0A379ESY5_9PAST</name>
<dbReference type="GO" id="GO:0016829">
    <property type="term" value="F:lyase activity"/>
    <property type="evidence" value="ECO:0007669"/>
    <property type="project" value="UniProtKB-KW"/>
</dbReference>
<keyword evidence="6" id="KW-0456">Lyase</keyword>
<dbReference type="InterPro" id="IPR023346">
    <property type="entry name" value="Lysozyme-like_dom_sf"/>
</dbReference>
<gene>
    <name evidence="6" type="primary">slt</name>
    <name evidence="6" type="ORF">NCTC11621_00525</name>
</gene>
<reference evidence="6 7" key="1">
    <citation type="submission" date="2018-06" db="EMBL/GenBank/DDBJ databases">
        <authorList>
            <consortium name="Pathogen Informatics"/>
            <person name="Doyle S."/>
        </authorList>
    </citation>
    <scope>NUCLEOTIDE SEQUENCE [LARGE SCALE GENOMIC DNA]</scope>
    <source>
        <strain evidence="6 7">NCTC11621</strain>
    </source>
</reference>
<dbReference type="Pfam" id="PF01464">
    <property type="entry name" value="SLT"/>
    <property type="match status" value="1"/>
</dbReference>
<dbReference type="GO" id="GO:0042597">
    <property type="term" value="C:periplasmic space"/>
    <property type="evidence" value="ECO:0007669"/>
    <property type="project" value="InterPro"/>
</dbReference>
<feature type="chain" id="PRO_5016813686" evidence="3">
    <location>
        <begin position="22"/>
        <end position="686"/>
    </location>
</feature>
<evidence type="ECO:0000313" key="6">
    <source>
        <dbReference type="EMBL" id="SUC09389.1"/>
    </source>
</evidence>
<dbReference type="Pfam" id="PF00760">
    <property type="entry name" value="Cucumo_coat"/>
    <property type="match status" value="1"/>
</dbReference>
<dbReference type="Gene3D" id="1.10.530.10">
    <property type="match status" value="1"/>
</dbReference>
<proteinExistence type="inferred from homology"/>
<dbReference type="AlphaFoldDB" id="A0A379ESY5"/>
<dbReference type="GO" id="GO:0004553">
    <property type="term" value="F:hydrolase activity, hydrolyzing O-glycosyl compounds"/>
    <property type="evidence" value="ECO:0007669"/>
    <property type="project" value="InterPro"/>
</dbReference>
<dbReference type="InterPro" id="IPR008939">
    <property type="entry name" value="Lytic_TGlycosylase_superhlx_U"/>
</dbReference>
<evidence type="ECO:0000259" key="4">
    <source>
        <dbReference type="Pfam" id="PF01464"/>
    </source>
</evidence>
<dbReference type="RefSeq" id="WP_115322487.1">
    <property type="nucleotide sequence ID" value="NZ_UGTV01000015.1"/>
</dbReference>
<dbReference type="EMBL" id="UGTV01000015">
    <property type="protein sequence ID" value="SUC09389.1"/>
    <property type="molecule type" value="Genomic_DNA"/>
</dbReference>
<evidence type="ECO:0000259" key="5">
    <source>
        <dbReference type="Pfam" id="PF14718"/>
    </source>
</evidence>
<dbReference type="Pfam" id="PF14718">
    <property type="entry name" value="SLT_L"/>
    <property type="match status" value="1"/>
</dbReference>
<feature type="domain" description="Transglycosylase SLT" evidence="4">
    <location>
        <begin position="531"/>
        <end position="638"/>
    </location>
</feature>
<dbReference type="InterPro" id="IPR012289">
    <property type="entry name" value="Lytic_TGlycosylase_superhlx_L"/>
</dbReference>
<sequence>MKFYVLTLSCLFSLLSVSTWAETQTPQHLDQIKENTLLEQYSQTVSQQQKARQAYQKIQQLLSRSQSDATLAVVNELLRRIEDYSLYPYAQYQYLNATQDKLTLEQIDAYQKRYSMLPFATELKKKWLQQAQIKSDWQSIVDNAIKLPQDIASRCIILQAEYETLPKSTALSIENWQKKVTQLWLTGASLPKQCDPVLTTWIEKGYLSDEELKTRAVLAFEQKNQGLLVHLQQQAKDQELKQWLIALTQLAQVPQQLQNPSTVFYPLNISAQDTLAKRIVLNHFPNFIKTLKESTIQDNQNPFSPYEIWANGLELNLSQKNQWKKHLMSHLFDSDNSSIQEWRDKTLIELRDDTLTERRIRTAIREKTDITPWLALLSDTAKNKEEWRYWQAKVLTTDKNTQAQAKKILISLAQQRGFYPMLASAELGIEYQPKMQTFTPNPKQKIQAAFHETLNRIAELRWFNDLVNMNLEWKRLLEQASFEQKLALAHYADTQEWFDLAVEATIQAKAWGHIALRLPNAYLDWFDLHLKNKNIDRTFAMAIARQESAWKHNVSSHANARGLMQLLPTTAKQTAQKSELPYSHESQLFDPFDNIMLGTAHLQELYEKYGNNRILIAAAYNAGVSRVDRWLAKANSQLTMAEFIASIPFYETRGYVQNVLTYDLYYQILQQHSQQKFSTEEYNRLY</sequence>
<dbReference type="Gene3D" id="1.25.20.10">
    <property type="entry name" value="Bacterial muramidases"/>
    <property type="match status" value="1"/>
</dbReference>
<protein>
    <submittedName>
        <fullName evidence="6">Putative solube lytic murein transglycosylase, SLT domain protein</fullName>
        <ecNumber evidence="6">4.2.2.-</ecNumber>
    </submittedName>
</protein>
<organism evidence="6 7">
    <name type="scientific">Pasteurella canis</name>
    <dbReference type="NCBI Taxonomy" id="753"/>
    <lineage>
        <taxon>Bacteria</taxon>
        <taxon>Pseudomonadati</taxon>
        <taxon>Pseudomonadota</taxon>
        <taxon>Gammaproteobacteria</taxon>
        <taxon>Pasteurellales</taxon>
        <taxon>Pasteurellaceae</taxon>
        <taxon>Pasteurella</taxon>
    </lineage>
</organism>